<dbReference type="VEuPathDB" id="PiroplasmaDB:TA09420"/>
<feature type="region of interest" description="Disordered" evidence="1">
    <location>
        <begin position="62"/>
        <end position="83"/>
    </location>
</feature>
<feature type="region of interest" description="Disordered" evidence="1">
    <location>
        <begin position="147"/>
        <end position="236"/>
    </location>
</feature>
<feature type="compositionally biased region" description="Low complexity" evidence="1">
    <location>
        <begin position="179"/>
        <end position="196"/>
    </location>
</feature>
<dbReference type="InParanoid" id="Q4UD75"/>
<name>Q4UD75_THEAN</name>
<dbReference type="Proteomes" id="UP000001950">
    <property type="component" value="Chromosome 2"/>
</dbReference>
<dbReference type="RefSeq" id="XP_952696.1">
    <property type="nucleotide sequence ID" value="XM_947603.1"/>
</dbReference>
<dbReference type="eggNOG" id="ENOG502QSYS">
    <property type="taxonomic scope" value="Eukaryota"/>
</dbReference>
<dbReference type="EMBL" id="CR940348">
    <property type="protein sequence ID" value="CAI74964.1"/>
    <property type="molecule type" value="Genomic_DNA"/>
</dbReference>
<organism evidence="2 3">
    <name type="scientific">Theileria annulata</name>
    <dbReference type="NCBI Taxonomy" id="5874"/>
    <lineage>
        <taxon>Eukaryota</taxon>
        <taxon>Sar</taxon>
        <taxon>Alveolata</taxon>
        <taxon>Apicomplexa</taxon>
        <taxon>Aconoidasida</taxon>
        <taxon>Piroplasmida</taxon>
        <taxon>Theileriidae</taxon>
        <taxon>Theileria</taxon>
    </lineage>
</organism>
<dbReference type="KEGG" id="tan:TA09420"/>
<dbReference type="InterPro" id="IPR007480">
    <property type="entry name" value="DUF529"/>
</dbReference>
<dbReference type="AlphaFoldDB" id="Q4UD75"/>
<dbReference type="STRING" id="5874.Q4UD75"/>
<evidence type="ECO:0000313" key="3">
    <source>
        <dbReference type="Proteomes" id="UP000001950"/>
    </source>
</evidence>
<gene>
    <name evidence="2" type="ORF">TA09420</name>
</gene>
<proteinExistence type="predicted"/>
<feature type="compositionally biased region" description="Pro residues" evidence="1">
    <location>
        <begin position="197"/>
        <end position="208"/>
    </location>
</feature>
<protein>
    <submittedName>
        <fullName evidence="2">Theileria-specific sub-telomeric protein, SVSP family, putative</fullName>
    </submittedName>
</protein>
<keyword evidence="3" id="KW-1185">Reference proteome</keyword>
<evidence type="ECO:0000256" key="1">
    <source>
        <dbReference type="SAM" id="MobiDB-lite"/>
    </source>
</evidence>
<dbReference type="OMA" id="QVPYQPY"/>
<evidence type="ECO:0000313" key="2">
    <source>
        <dbReference type="EMBL" id="CAI74964.1"/>
    </source>
</evidence>
<dbReference type="GeneID" id="3861756"/>
<dbReference type="Pfam" id="PF04385">
    <property type="entry name" value="FAINT"/>
    <property type="match status" value="1"/>
</dbReference>
<sequence>MNILLTNNIMDRCLNYKCVIILILIKCVYSSDKPINTHITTGDGSDNEEDNFEVTETTEITEGVTGTQTEPVKDVETQTDPQQTPHPIVYYLVGPHPEQQPIGPQAYYQPVYQQPYHPIPPQYYTGYGPPQPYYPGPYEQYQPYQQAYQPHQQPQPQPQYYPHPGYQVPYQPYPPYLPQQPTYQPYPGYQVPYQPYGRPPPIQGPTPPKEQSEQITRRRPKFRPKDQQGQFGLGGDEITQVVSKEPKFCKAITLMKKNEDGNLVQMTEKDYKILFEDNNITKYEPTCDVEQVLCDDDSVYEHRPGDPYSTLINYNISENKFILKLVDGFLFFKHRHGKWLPSKHRIPNYVKYFSKDSEGNDVEINSENYELELSSTGAIRCEFKVGVQCYKILYKDTKVWEKSSIEKFPSLISYTIKEDFMIYYDNTVKIYKRYGRKFVLFSTRPNKKYYKSP</sequence>
<reference evidence="2 3" key="1">
    <citation type="journal article" date="2005" name="Science">
        <title>Genome of the host-cell transforming parasite Theileria annulata compared with T. parva.</title>
        <authorList>
            <person name="Pain A."/>
            <person name="Renauld H."/>
            <person name="Berriman M."/>
            <person name="Murphy L."/>
            <person name="Yeats C.A."/>
            <person name="Weir W."/>
            <person name="Kerhornou A."/>
            <person name="Aslett M."/>
            <person name="Bishop R."/>
            <person name="Bouchier C."/>
            <person name="Cochet M."/>
            <person name="Coulson R.M.R."/>
            <person name="Cronin A."/>
            <person name="de Villiers E.P."/>
            <person name="Fraser A."/>
            <person name="Fosker N."/>
            <person name="Gardner M."/>
            <person name="Goble A."/>
            <person name="Griffiths-Jones S."/>
            <person name="Harris D.E."/>
            <person name="Katzer F."/>
            <person name="Larke N."/>
            <person name="Lord A."/>
            <person name="Maser P."/>
            <person name="McKellar S."/>
            <person name="Mooney P."/>
            <person name="Morton F."/>
            <person name="Nene V."/>
            <person name="O'Neil S."/>
            <person name="Price C."/>
            <person name="Quail M.A."/>
            <person name="Rabbinowitsch E."/>
            <person name="Rawlings N.D."/>
            <person name="Rutter S."/>
            <person name="Saunders D."/>
            <person name="Seeger K."/>
            <person name="Shah T."/>
            <person name="Squares R."/>
            <person name="Squares S."/>
            <person name="Tivey A."/>
            <person name="Walker A.R."/>
            <person name="Woodward J."/>
            <person name="Dobbelaere D.A.E."/>
            <person name="Langsley G."/>
            <person name="Rajandream M.A."/>
            <person name="McKeever D."/>
            <person name="Shiels B."/>
            <person name="Tait A."/>
            <person name="Barrell B.G."/>
            <person name="Hall N."/>
        </authorList>
    </citation>
    <scope>NUCLEOTIDE SEQUENCE [LARGE SCALE GENOMIC DNA]</scope>
    <source>
        <strain evidence="3">Ankara</strain>
    </source>
</reference>
<accession>Q4UD75</accession>